<reference evidence="2" key="1">
    <citation type="submission" date="2021-01" db="EMBL/GenBank/DDBJ databases">
        <authorList>
            <consortium name="Genoscope - CEA"/>
            <person name="William W."/>
        </authorList>
    </citation>
    <scope>NUCLEOTIDE SEQUENCE</scope>
</reference>
<feature type="compositionally biased region" description="Polar residues" evidence="1">
    <location>
        <begin position="61"/>
        <end position="77"/>
    </location>
</feature>
<feature type="region of interest" description="Disordered" evidence="1">
    <location>
        <begin position="54"/>
        <end position="77"/>
    </location>
</feature>
<dbReference type="Proteomes" id="UP000683925">
    <property type="component" value="Unassembled WGS sequence"/>
</dbReference>
<protein>
    <submittedName>
        <fullName evidence="2">Uncharacterized protein</fullName>
    </submittedName>
</protein>
<evidence type="ECO:0000256" key="1">
    <source>
        <dbReference type="SAM" id="MobiDB-lite"/>
    </source>
</evidence>
<comment type="caution">
    <text evidence="2">The sequence shown here is derived from an EMBL/GenBank/DDBJ whole genome shotgun (WGS) entry which is preliminary data.</text>
</comment>
<evidence type="ECO:0000313" key="3">
    <source>
        <dbReference type="Proteomes" id="UP000683925"/>
    </source>
</evidence>
<proteinExistence type="predicted"/>
<organism evidence="2 3">
    <name type="scientific">Paramecium octaurelia</name>
    <dbReference type="NCBI Taxonomy" id="43137"/>
    <lineage>
        <taxon>Eukaryota</taxon>
        <taxon>Sar</taxon>
        <taxon>Alveolata</taxon>
        <taxon>Ciliophora</taxon>
        <taxon>Intramacronucleata</taxon>
        <taxon>Oligohymenophorea</taxon>
        <taxon>Peniculida</taxon>
        <taxon>Parameciidae</taxon>
        <taxon>Paramecium</taxon>
    </lineage>
</organism>
<dbReference type="OMA" id="EVQSIRH"/>
<name>A0A8S1TQU5_PAROT</name>
<accession>A0A8S1TQU5</accession>
<gene>
    <name evidence="2" type="ORF">POCTA_138.1.T0280283</name>
</gene>
<feature type="region of interest" description="Disordered" evidence="1">
    <location>
        <begin position="133"/>
        <end position="154"/>
    </location>
</feature>
<dbReference type="EMBL" id="CAJJDP010000028">
    <property type="protein sequence ID" value="CAD8153947.1"/>
    <property type="molecule type" value="Genomic_DNA"/>
</dbReference>
<dbReference type="AlphaFoldDB" id="A0A8S1TQU5"/>
<dbReference type="OrthoDB" id="295076at2759"/>
<evidence type="ECO:0000313" key="2">
    <source>
        <dbReference type="EMBL" id="CAD8153947.1"/>
    </source>
</evidence>
<sequence>MNGRLSSYQFHSEINIEREAAEMASRIMDRVRQKQYFRSSQKLTMKGDGFRSSEYQVRPTEVQSIRHGTNSIADKNQNKHNLNFRQPQQSYNFFEQNPKHIEIIKKSDYLQMQQSQGLKDIYHGAIKLNNVLEPQSQSTSDKPDKTKLIKLMKA</sequence>
<keyword evidence="3" id="KW-1185">Reference proteome</keyword>